<dbReference type="EMBL" id="BNJJ01000010">
    <property type="protein sequence ID" value="GHO85861.1"/>
    <property type="molecule type" value="Genomic_DNA"/>
</dbReference>
<reference evidence="1 2" key="1">
    <citation type="journal article" date="2021" name="Int. J. Syst. Evol. Microbiol.">
        <title>Reticulibacter mediterranei gen. nov., sp. nov., within the new family Reticulibacteraceae fam. nov., and Ktedonospora formicarum gen. nov., sp. nov., Ktedonobacter robiniae sp. nov., Dictyobacter formicarum sp. nov. and Dictyobacter arantiisoli sp. nov., belonging to the class Ktedonobacteria.</title>
        <authorList>
            <person name="Yabe S."/>
            <person name="Zheng Y."/>
            <person name="Wang C.M."/>
            <person name="Sakai Y."/>
            <person name="Abe K."/>
            <person name="Yokota A."/>
            <person name="Donadio S."/>
            <person name="Cavaletti L."/>
            <person name="Monciardini P."/>
        </authorList>
    </citation>
    <scope>NUCLEOTIDE SEQUENCE [LARGE SCALE GENOMIC DNA]</scope>
    <source>
        <strain evidence="1 2">SOSP1-9</strain>
    </source>
</reference>
<dbReference type="RefSeq" id="WP_201363500.1">
    <property type="nucleotide sequence ID" value="NZ_BNJJ01000010.1"/>
</dbReference>
<organism evidence="1 2">
    <name type="scientific">Dictyobacter formicarum</name>
    <dbReference type="NCBI Taxonomy" id="2778368"/>
    <lineage>
        <taxon>Bacteria</taxon>
        <taxon>Bacillati</taxon>
        <taxon>Chloroflexota</taxon>
        <taxon>Ktedonobacteria</taxon>
        <taxon>Ktedonobacterales</taxon>
        <taxon>Dictyobacteraceae</taxon>
        <taxon>Dictyobacter</taxon>
    </lineage>
</organism>
<evidence type="ECO:0000313" key="1">
    <source>
        <dbReference type="EMBL" id="GHO85861.1"/>
    </source>
</evidence>
<dbReference type="Pfam" id="PF14224">
    <property type="entry name" value="DUF4331"/>
    <property type="match status" value="2"/>
</dbReference>
<dbReference type="InterPro" id="IPR025566">
    <property type="entry name" value="DUF4331"/>
</dbReference>
<protein>
    <recommendedName>
        <fullName evidence="3">DUF4331 domain-containing protein</fullName>
    </recommendedName>
</protein>
<evidence type="ECO:0008006" key="3">
    <source>
        <dbReference type="Google" id="ProtNLM"/>
    </source>
</evidence>
<dbReference type="Proteomes" id="UP000635565">
    <property type="component" value="Unassembled WGS sequence"/>
</dbReference>
<comment type="caution">
    <text evidence="1">The sequence shown here is derived from an EMBL/GenBank/DDBJ whole genome shotgun (WGS) entry which is preliminary data.</text>
</comment>
<sequence>MSHHLDTPLARQNGQLYINDLYVFSGNRSTVFVMDVNSTITGPDVQRGFHPEARYEFKVHFDGADFEALTYRVSFGKVDSDGRQALQLHALTGGDAREDSAAGELVLEGRTGETATRPDTRLWAGRIGDPFYIDLSLLGMVNSAVRNGTALDLSGWRPENAKNSFAGTTVESIVLEVSHQHPQLRPGARIGVWCATKLATDSGGWRQINRAGHPMMWPIFWFDDTQFTNPANARHPSADFNADGKYIGDKVAAVVSASGTSDDPQGYGQIVALELLFPDVLYYVVGTPATYSFAARNGRTLADNAPEAMLSLVVNTAVPSGLKPSVSQQLRDKNFPYVVQREPSPISGS</sequence>
<evidence type="ECO:0000313" key="2">
    <source>
        <dbReference type="Proteomes" id="UP000635565"/>
    </source>
</evidence>
<gene>
    <name evidence="1" type="ORF">KSZ_38670</name>
</gene>
<accession>A0ABQ3VL98</accession>
<keyword evidence="2" id="KW-1185">Reference proteome</keyword>
<name>A0ABQ3VL98_9CHLR</name>
<proteinExistence type="predicted"/>